<evidence type="ECO:0000313" key="3">
    <source>
        <dbReference type="EMBL" id="KAG2173471.1"/>
    </source>
</evidence>
<comment type="caution">
    <text evidence="3">The sequence shown here is derived from an EMBL/GenBank/DDBJ whole genome shotgun (WGS) entry which is preliminary data.</text>
</comment>
<evidence type="ECO:0000313" key="4">
    <source>
        <dbReference type="Proteomes" id="UP000612746"/>
    </source>
</evidence>
<dbReference type="GO" id="GO:0000032">
    <property type="term" value="P:cell wall mannoprotein biosynthetic process"/>
    <property type="evidence" value="ECO:0007669"/>
    <property type="project" value="TreeGrafter"/>
</dbReference>
<evidence type="ECO:0000256" key="1">
    <source>
        <dbReference type="ARBA" id="ARBA00037964"/>
    </source>
</evidence>
<dbReference type="Proteomes" id="UP000612746">
    <property type="component" value="Unassembled WGS sequence"/>
</dbReference>
<gene>
    <name evidence="3" type="ORF">INT44_007062</name>
</gene>
<dbReference type="EMBL" id="JAEPRA010000018">
    <property type="protein sequence ID" value="KAG2173471.1"/>
    <property type="molecule type" value="Genomic_DNA"/>
</dbReference>
<dbReference type="CDD" id="cd04301">
    <property type="entry name" value="NAT_SF"/>
    <property type="match status" value="1"/>
</dbReference>
<dbReference type="InterPro" id="IPR029044">
    <property type="entry name" value="Nucleotide-diphossugar_trans"/>
</dbReference>
<dbReference type="InterPro" id="IPR016181">
    <property type="entry name" value="Acyl_CoA_acyltransferase"/>
</dbReference>
<dbReference type="PANTHER" id="PTHR43083:SF6">
    <property type="entry name" value="MANNAN POLYMERASE COMPLEXES SUBUNIT MNN9"/>
    <property type="match status" value="1"/>
</dbReference>
<dbReference type="InterPro" id="IPR052086">
    <property type="entry name" value="Mannan_Polymerase_Subunit"/>
</dbReference>
<proteinExistence type="inferred from homology"/>
<dbReference type="PANTHER" id="PTHR43083">
    <property type="entry name" value="MANNAN POLYMERASE II"/>
    <property type="match status" value="1"/>
</dbReference>
<dbReference type="GO" id="GO:0016747">
    <property type="term" value="F:acyltransferase activity, transferring groups other than amino-acyl groups"/>
    <property type="evidence" value="ECO:0007669"/>
    <property type="project" value="InterPro"/>
</dbReference>
<dbReference type="Gene3D" id="3.90.550.10">
    <property type="entry name" value="Spore Coat Polysaccharide Biosynthesis Protein SpsA, Chain A"/>
    <property type="match status" value="1"/>
</dbReference>
<keyword evidence="4" id="KW-1185">Reference proteome</keyword>
<dbReference type="Gene3D" id="3.40.630.30">
    <property type="match status" value="1"/>
</dbReference>
<sequence length="530" mass="59537">MPASTVFIREVTPQDMQLKDEIKQVVNAAYRSEGGWTTESKIVAGERASIEEIEKAIQTNRAPNILLLALMSTEAGDEVVGTVQVQHKEGDDEAEIGLFSVSPKRQSGGIGGKLIREALRVIKEDLQYKHAVVHVLENRTDILAWYRKLGFKETGERVAFVWPEMLLVSDLHFLTLKMELKSVSRIYCPIMIDLQQVSRKHWLCIALVFLLLLSSLLSPYAPSPSLLNDCPPTTTNEPPTTHVFKNMNELSATNASEFNDRILITVLVRTSQINEVPELLSLLGSLSYPLHRLDVAFLLTDATTGSHPVFEHMLSHNQHSFNSIVAYGKSMITDLPLEKAHAFDLQPLMRAQLARARNFLTRSALKDEHQWILAMDVSLDHIPHDIIQQLMTVDVDVVVPNCMVKRDDGKIWGFDKSNWQDTELSLTITDNPQEDYIFMEGYWEMQTHRRLLVDMPTDADPQAKIPLDGIGSCFSLSKASIHRTGVIYPPFPYLHQIDTEGFAQMAKASGYGVYGLPGVLVLHSPEALDF</sequence>
<organism evidence="3 4">
    <name type="scientific">Umbelopsis vinacea</name>
    <dbReference type="NCBI Taxonomy" id="44442"/>
    <lineage>
        <taxon>Eukaryota</taxon>
        <taxon>Fungi</taxon>
        <taxon>Fungi incertae sedis</taxon>
        <taxon>Mucoromycota</taxon>
        <taxon>Mucoromycotina</taxon>
        <taxon>Umbelopsidomycetes</taxon>
        <taxon>Umbelopsidales</taxon>
        <taxon>Umbelopsidaceae</taxon>
        <taxon>Umbelopsis</taxon>
    </lineage>
</organism>
<feature type="domain" description="N-acetyltransferase" evidence="2">
    <location>
        <begin position="6"/>
        <end position="181"/>
    </location>
</feature>
<dbReference type="Pfam" id="PF00583">
    <property type="entry name" value="Acetyltransf_1"/>
    <property type="match status" value="1"/>
</dbReference>
<accession>A0A8H7PGE0</accession>
<dbReference type="GO" id="GO:0000136">
    <property type="term" value="C:mannan polymerase complex"/>
    <property type="evidence" value="ECO:0007669"/>
    <property type="project" value="TreeGrafter"/>
</dbReference>
<dbReference type="GO" id="GO:0006487">
    <property type="term" value="P:protein N-linked glycosylation"/>
    <property type="evidence" value="ECO:0007669"/>
    <property type="project" value="TreeGrafter"/>
</dbReference>
<dbReference type="OrthoDB" id="204164at2759"/>
<dbReference type="PROSITE" id="PS51186">
    <property type="entry name" value="GNAT"/>
    <property type="match status" value="1"/>
</dbReference>
<dbReference type="InterPro" id="IPR000182">
    <property type="entry name" value="GNAT_dom"/>
</dbReference>
<comment type="similarity">
    <text evidence="1">Belongs to the ANP1/MMN9/VAN1 family.</text>
</comment>
<name>A0A8H7PGE0_9FUNG</name>
<dbReference type="Pfam" id="PF03452">
    <property type="entry name" value="Anp1"/>
    <property type="match status" value="1"/>
</dbReference>
<dbReference type="GO" id="GO:0000009">
    <property type="term" value="F:alpha-1,6-mannosyltransferase activity"/>
    <property type="evidence" value="ECO:0007669"/>
    <property type="project" value="TreeGrafter"/>
</dbReference>
<dbReference type="AlphaFoldDB" id="A0A8H7PGE0"/>
<dbReference type="SUPFAM" id="SSF55729">
    <property type="entry name" value="Acyl-CoA N-acyltransferases (Nat)"/>
    <property type="match status" value="1"/>
</dbReference>
<evidence type="ECO:0000259" key="2">
    <source>
        <dbReference type="PROSITE" id="PS51186"/>
    </source>
</evidence>
<reference evidence="3" key="1">
    <citation type="submission" date="2020-12" db="EMBL/GenBank/DDBJ databases">
        <title>Metabolic potential, ecology and presence of endohyphal bacteria is reflected in genomic diversity of Mucoromycotina.</title>
        <authorList>
            <person name="Muszewska A."/>
            <person name="Okrasinska A."/>
            <person name="Steczkiewicz K."/>
            <person name="Drgas O."/>
            <person name="Orlowska M."/>
            <person name="Perlinska-Lenart U."/>
            <person name="Aleksandrzak-Piekarczyk T."/>
            <person name="Szatraj K."/>
            <person name="Zielenkiewicz U."/>
            <person name="Pilsyk S."/>
            <person name="Malc E."/>
            <person name="Mieczkowski P."/>
            <person name="Kruszewska J.S."/>
            <person name="Biernat P."/>
            <person name="Pawlowska J."/>
        </authorList>
    </citation>
    <scope>NUCLEOTIDE SEQUENCE</scope>
    <source>
        <strain evidence="3">WA0000051536</strain>
    </source>
</reference>
<protein>
    <recommendedName>
        <fullName evidence="2">N-acetyltransferase domain-containing protein</fullName>
    </recommendedName>
</protein>